<keyword evidence="4" id="KW-0274">FAD</keyword>
<dbReference type="Pfam" id="PF02771">
    <property type="entry name" value="Acyl-CoA_dh_N"/>
    <property type="match status" value="1"/>
</dbReference>
<gene>
    <name evidence="8" type="primary">ACADVL</name>
    <name evidence="8" type="ORF">RLOC_00005691</name>
</gene>
<protein>
    <submittedName>
        <fullName evidence="8">Very long-chain specific acyl-CoA dehydrogenase, mitochondrial</fullName>
    </submittedName>
</protein>
<reference evidence="8 9" key="1">
    <citation type="submission" date="2017-05" db="EMBL/GenBank/DDBJ databases">
        <title>Genome of assembly of the Bengalese finch, Lonchura striata domestica.</title>
        <authorList>
            <person name="Colquitt B.M."/>
            <person name="Brainard M.S."/>
        </authorList>
    </citation>
    <scope>NUCLEOTIDE SEQUENCE [LARGE SCALE GENOMIC DNA]</scope>
    <source>
        <strain evidence="8">White83orange57</strain>
    </source>
</reference>
<evidence type="ECO:0000256" key="2">
    <source>
        <dbReference type="ARBA" id="ARBA00009347"/>
    </source>
</evidence>
<evidence type="ECO:0000256" key="4">
    <source>
        <dbReference type="ARBA" id="ARBA00022827"/>
    </source>
</evidence>
<evidence type="ECO:0000313" key="9">
    <source>
        <dbReference type="Proteomes" id="UP000197619"/>
    </source>
</evidence>
<sequence>MFLGRLNAEQVFPYPSVLTEEQEQTLRELVGPLSRFFEEVNNPFKNDALEKVEDETMKGLKELGAFGLQVPLEFGGLGLNNTQYARLVQIVGQHDLGVGITLGAHQSIGFKGLLLYGTPPQKEKYLPRLATGEASQNSPGLQQTAQNSHRCS</sequence>
<dbReference type="STRING" id="299123.ENSLSDP00000004599"/>
<dbReference type="SUPFAM" id="SSF56645">
    <property type="entry name" value="Acyl-CoA dehydrogenase NM domain-like"/>
    <property type="match status" value="1"/>
</dbReference>
<comment type="caution">
    <text evidence="8">The sequence shown here is derived from an EMBL/GenBank/DDBJ whole genome shotgun (WGS) entry which is preliminary data.</text>
</comment>
<feature type="region of interest" description="Disordered" evidence="6">
    <location>
        <begin position="132"/>
        <end position="152"/>
    </location>
</feature>
<dbReference type="FunFam" id="1.10.540.10:FF:000001">
    <property type="entry name" value="Very long-chain-specific acyl-CoA dehydrogenase, mitochondrial"/>
    <property type="match status" value="1"/>
</dbReference>
<organism evidence="8 9">
    <name type="scientific">Lonchura striata</name>
    <name type="common">white-rumped munia</name>
    <dbReference type="NCBI Taxonomy" id="40157"/>
    <lineage>
        <taxon>Eukaryota</taxon>
        <taxon>Metazoa</taxon>
        <taxon>Chordata</taxon>
        <taxon>Craniata</taxon>
        <taxon>Vertebrata</taxon>
        <taxon>Euteleostomi</taxon>
        <taxon>Archelosauria</taxon>
        <taxon>Archosauria</taxon>
        <taxon>Dinosauria</taxon>
        <taxon>Saurischia</taxon>
        <taxon>Theropoda</taxon>
        <taxon>Coelurosauria</taxon>
        <taxon>Aves</taxon>
        <taxon>Neognathae</taxon>
        <taxon>Neoaves</taxon>
        <taxon>Telluraves</taxon>
        <taxon>Australaves</taxon>
        <taxon>Passeriformes</taxon>
        <taxon>Passeroidea</taxon>
        <taxon>Estrildidae</taxon>
        <taxon>Estrildinae</taxon>
        <taxon>Lonchura</taxon>
    </lineage>
</organism>
<evidence type="ECO:0000313" key="8">
    <source>
        <dbReference type="EMBL" id="OWK49812.1"/>
    </source>
</evidence>
<evidence type="ECO:0000256" key="6">
    <source>
        <dbReference type="SAM" id="MobiDB-lite"/>
    </source>
</evidence>
<feature type="compositionally biased region" description="Polar residues" evidence="6">
    <location>
        <begin position="133"/>
        <end position="152"/>
    </location>
</feature>
<dbReference type="AlphaFoldDB" id="A0A218U8T3"/>
<evidence type="ECO:0000256" key="3">
    <source>
        <dbReference type="ARBA" id="ARBA00022630"/>
    </source>
</evidence>
<evidence type="ECO:0000259" key="7">
    <source>
        <dbReference type="Pfam" id="PF02771"/>
    </source>
</evidence>
<proteinExistence type="inferred from homology"/>
<dbReference type="Gene3D" id="1.10.540.10">
    <property type="entry name" value="Acyl-CoA dehydrogenase/oxidase, N-terminal domain"/>
    <property type="match status" value="1"/>
</dbReference>
<dbReference type="EMBL" id="MUZQ01000700">
    <property type="protein sequence ID" value="OWK49812.1"/>
    <property type="molecule type" value="Genomic_DNA"/>
</dbReference>
<dbReference type="PANTHER" id="PTHR43884:SF11">
    <property type="entry name" value="VERY LONG-CHAIN SPECIFIC ACYL-COA DEHYDROGENASE, MITOCHONDRIAL"/>
    <property type="match status" value="1"/>
</dbReference>
<dbReference type="InterPro" id="IPR037069">
    <property type="entry name" value="AcylCoA_DH/ox_N_sf"/>
</dbReference>
<dbReference type="InterPro" id="IPR013786">
    <property type="entry name" value="AcylCoA_DH/ox_N"/>
</dbReference>
<dbReference type="GO" id="GO:0050660">
    <property type="term" value="F:flavin adenine dinucleotide binding"/>
    <property type="evidence" value="ECO:0007669"/>
    <property type="project" value="InterPro"/>
</dbReference>
<evidence type="ECO:0000256" key="1">
    <source>
        <dbReference type="ARBA" id="ARBA00001974"/>
    </source>
</evidence>
<keyword evidence="3" id="KW-0285">Flavoprotein</keyword>
<dbReference type="InterPro" id="IPR009100">
    <property type="entry name" value="AcylCoA_DH/oxidase_NM_dom_sf"/>
</dbReference>
<keyword evidence="5" id="KW-0560">Oxidoreductase</keyword>
<keyword evidence="9" id="KW-1185">Reference proteome</keyword>
<name>A0A218U8T3_9PASE</name>
<dbReference type="Proteomes" id="UP000197619">
    <property type="component" value="Unassembled WGS sequence"/>
</dbReference>
<accession>A0A218U8T3</accession>
<dbReference type="GO" id="GO:0017099">
    <property type="term" value="F:very-long-chain fatty acyl-CoA dehydrogenase activity"/>
    <property type="evidence" value="ECO:0007669"/>
    <property type="project" value="TreeGrafter"/>
</dbReference>
<dbReference type="GO" id="GO:0000062">
    <property type="term" value="F:fatty-acyl-CoA binding"/>
    <property type="evidence" value="ECO:0007669"/>
    <property type="project" value="TreeGrafter"/>
</dbReference>
<evidence type="ECO:0000256" key="5">
    <source>
        <dbReference type="ARBA" id="ARBA00023002"/>
    </source>
</evidence>
<feature type="domain" description="Acyl-CoA dehydrogenase/oxidase N-terminal" evidence="7">
    <location>
        <begin position="27"/>
        <end position="133"/>
    </location>
</feature>
<comment type="cofactor">
    <cofactor evidence="1">
        <name>FAD</name>
        <dbReference type="ChEBI" id="CHEBI:57692"/>
    </cofactor>
</comment>
<dbReference type="PANTHER" id="PTHR43884">
    <property type="entry name" value="ACYL-COA DEHYDROGENASE"/>
    <property type="match status" value="1"/>
</dbReference>
<comment type="similarity">
    <text evidence="2">Belongs to the acyl-CoA dehydrogenase family.</text>
</comment>